<comment type="subcellular location">
    <subcellularLocation>
        <location evidence="5">Endoplasmic reticulum membrane</location>
        <topology evidence="5">Multi-pass membrane protein</topology>
    </subcellularLocation>
    <subcellularLocation>
        <location evidence="1">Membrane</location>
        <topology evidence="1">Multi-pass membrane protein</topology>
    </subcellularLocation>
</comment>
<keyword evidence="5" id="KW-0256">Endoplasmic reticulum</keyword>
<evidence type="ECO:0000313" key="7">
    <source>
        <dbReference type="EMBL" id="EIW74897.1"/>
    </source>
</evidence>
<evidence type="ECO:0000256" key="6">
    <source>
        <dbReference type="SAM" id="SignalP"/>
    </source>
</evidence>
<dbReference type="GO" id="GO:0005789">
    <property type="term" value="C:endoplasmic reticulum membrane"/>
    <property type="evidence" value="ECO:0007669"/>
    <property type="project" value="UniProtKB-SubCell"/>
</dbReference>
<keyword evidence="2 5" id="KW-0812">Transmembrane</keyword>
<dbReference type="Proteomes" id="UP000053558">
    <property type="component" value="Unassembled WGS sequence"/>
</dbReference>
<dbReference type="PANTHER" id="PTHR12714">
    <property type="entry name" value="PROTEIN-S ISOPRENYLCYSTEINE O-METHYLTRANSFERASE"/>
    <property type="match status" value="1"/>
</dbReference>
<keyword evidence="4 5" id="KW-0472">Membrane</keyword>
<comment type="caution">
    <text evidence="5">Lacks conserved residue(s) required for the propagation of feature annotation.</text>
</comment>
<proteinExistence type="inferred from homology"/>
<accession>A0A5M3M739</accession>
<evidence type="ECO:0000256" key="4">
    <source>
        <dbReference type="ARBA" id="ARBA00023136"/>
    </source>
</evidence>
<evidence type="ECO:0000256" key="1">
    <source>
        <dbReference type="ARBA" id="ARBA00004141"/>
    </source>
</evidence>
<dbReference type="EC" id="2.1.1.100" evidence="5"/>
<dbReference type="PANTHER" id="PTHR12714:SF9">
    <property type="entry name" value="PROTEIN-S-ISOPRENYLCYSTEINE O-METHYLTRANSFERASE"/>
    <property type="match status" value="1"/>
</dbReference>
<sequence length="244" mass="27486">MFNPASPGKATLLLIGSLAANYVITPPTRRPPIDERLKPSGLELASPKFHVVFKTVMWSITTCETLTILAIQYPSLPRSNDILTHLVRSDDPSTFNVPQPSPHFLFGTALILTGAFIRVYCIRTLGRFFTFELSLRKDHHLLTSGPYGLVRHPSYTGIILVVSGLLLCHFNPQSWLVACSGLFPVKRQLVSRALAAISTGIVSMMTYGLTKRMQKEDRMLEQRFGEEWRTWARKVPYRLIPGIY</sequence>
<evidence type="ECO:0000256" key="2">
    <source>
        <dbReference type="ARBA" id="ARBA00022692"/>
    </source>
</evidence>
<keyword evidence="5" id="KW-0949">S-adenosyl-L-methionine</keyword>
<protein>
    <recommendedName>
        <fullName evidence="5">Protein-S-isoprenylcysteine O-methyltransferase</fullName>
        <ecNumber evidence="5">2.1.1.100</ecNumber>
    </recommendedName>
</protein>
<dbReference type="GeneID" id="19200416"/>
<feature type="transmembrane region" description="Helical" evidence="5">
    <location>
        <begin position="189"/>
        <end position="209"/>
    </location>
</feature>
<feature type="transmembrane region" description="Helical" evidence="5">
    <location>
        <begin position="158"/>
        <end position="183"/>
    </location>
</feature>
<evidence type="ECO:0000256" key="3">
    <source>
        <dbReference type="ARBA" id="ARBA00022989"/>
    </source>
</evidence>
<dbReference type="OrthoDB" id="422086at2759"/>
<dbReference type="OMA" id="SITTCET"/>
<organism evidence="7 8">
    <name type="scientific">Coniophora puteana (strain RWD-64-598)</name>
    <name type="common">Brown rot fungus</name>
    <dbReference type="NCBI Taxonomy" id="741705"/>
    <lineage>
        <taxon>Eukaryota</taxon>
        <taxon>Fungi</taxon>
        <taxon>Dikarya</taxon>
        <taxon>Basidiomycota</taxon>
        <taxon>Agaricomycotina</taxon>
        <taxon>Agaricomycetes</taxon>
        <taxon>Agaricomycetidae</taxon>
        <taxon>Boletales</taxon>
        <taxon>Coniophorineae</taxon>
        <taxon>Coniophoraceae</taxon>
        <taxon>Coniophora</taxon>
    </lineage>
</organism>
<dbReference type="GO" id="GO:0004671">
    <property type="term" value="F:protein C-terminal S-isoprenylcysteine carboxyl O-methyltransferase activity"/>
    <property type="evidence" value="ECO:0007669"/>
    <property type="project" value="UniProtKB-EC"/>
</dbReference>
<keyword evidence="6" id="KW-0732">Signal</keyword>
<dbReference type="Pfam" id="PF04140">
    <property type="entry name" value="ICMT"/>
    <property type="match status" value="1"/>
</dbReference>
<dbReference type="EMBL" id="JH711590">
    <property type="protein sequence ID" value="EIW74897.1"/>
    <property type="molecule type" value="Genomic_DNA"/>
</dbReference>
<comment type="similarity">
    <text evidence="5">Belongs to the class VI-like SAM-binding methyltransferase superfamily. Isoprenylcysteine carboxyl methyltransferase family.</text>
</comment>
<keyword evidence="3 5" id="KW-1133">Transmembrane helix</keyword>
<dbReference type="InterPro" id="IPR007269">
    <property type="entry name" value="ICMT_MeTrfase"/>
</dbReference>
<evidence type="ECO:0000256" key="5">
    <source>
        <dbReference type="RuleBase" id="RU362022"/>
    </source>
</evidence>
<dbReference type="Gene3D" id="1.20.120.1630">
    <property type="match status" value="1"/>
</dbReference>
<name>A0A5M3M739_CONPW</name>
<feature type="transmembrane region" description="Helical" evidence="5">
    <location>
        <begin position="103"/>
        <end position="121"/>
    </location>
</feature>
<dbReference type="KEGG" id="cput:CONPUDRAFT_132487"/>
<dbReference type="GO" id="GO:0032259">
    <property type="term" value="P:methylation"/>
    <property type="evidence" value="ECO:0007669"/>
    <property type="project" value="UniProtKB-KW"/>
</dbReference>
<evidence type="ECO:0000313" key="8">
    <source>
        <dbReference type="Proteomes" id="UP000053558"/>
    </source>
</evidence>
<keyword evidence="8" id="KW-1185">Reference proteome</keyword>
<dbReference type="RefSeq" id="XP_007774956.1">
    <property type="nucleotide sequence ID" value="XM_007776766.1"/>
</dbReference>
<comment type="caution">
    <text evidence="7">The sequence shown here is derived from an EMBL/GenBank/DDBJ whole genome shotgun (WGS) entry which is preliminary data.</text>
</comment>
<feature type="signal peptide" evidence="6">
    <location>
        <begin position="1"/>
        <end position="20"/>
    </location>
</feature>
<feature type="chain" id="PRO_5024439690" description="Protein-S-isoprenylcysteine O-methyltransferase" evidence="6">
    <location>
        <begin position="21"/>
        <end position="244"/>
    </location>
</feature>
<gene>
    <name evidence="7" type="ORF">CONPUDRAFT_132487</name>
</gene>
<dbReference type="AlphaFoldDB" id="A0A5M3M739"/>
<keyword evidence="5" id="KW-0489">Methyltransferase</keyword>
<comment type="catalytic activity">
    <reaction evidence="5">
        <text>[protein]-C-terminal S-[(2E,6E)-farnesyl]-L-cysteine + S-adenosyl-L-methionine = [protein]-C-terminal S-[(2E,6E)-farnesyl]-L-cysteine methyl ester + S-adenosyl-L-homocysteine</text>
        <dbReference type="Rhea" id="RHEA:21672"/>
        <dbReference type="Rhea" id="RHEA-COMP:12125"/>
        <dbReference type="Rhea" id="RHEA-COMP:12126"/>
        <dbReference type="ChEBI" id="CHEBI:57856"/>
        <dbReference type="ChEBI" id="CHEBI:59789"/>
        <dbReference type="ChEBI" id="CHEBI:90510"/>
        <dbReference type="ChEBI" id="CHEBI:90511"/>
        <dbReference type="EC" id="2.1.1.100"/>
    </reaction>
</comment>
<keyword evidence="5" id="KW-0808">Transferase</keyword>
<reference evidence="8" key="1">
    <citation type="journal article" date="2012" name="Science">
        <title>The Paleozoic origin of enzymatic lignin decomposition reconstructed from 31 fungal genomes.</title>
        <authorList>
            <person name="Floudas D."/>
            <person name="Binder M."/>
            <person name="Riley R."/>
            <person name="Barry K."/>
            <person name="Blanchette R.A."/>
            <person name="Henrissat B."/>
            <person name="Martinez A.T."/>
            <person name="Otillar R."/>
            <person name="Spatafora J.W."/>
            <person name="Yadav J.S."/>
            <person name="Aerts A."/>
            <person name="Benoit I."/>
            <person name="Boyd A."/>
            <person name="Carlson A."/>
            <person name="Copeland A."/>
            <person name="Coutinho P.M."/>
            <person name="de Vries R.P."/>
            <person name="Ferreira P."/>
            <person name="Findley K."/>
            <person name="Foster B."/>
            <person name="Gaskell J."/>
            <person name="Glotzer D."/>
            <person name="Gorecki P."/>
            <person name="Heitman J."/>
            <person name="Hesse C."/>
            <person name="Hori C."/>
            <person name="Igarashi K."/>
            <person name="Jurgens J.A."/>
            <person name="Kallen N."/>
            <person name="Kersten P."/>
            <person name="Kohler A."/>
            <person name="Kuees U."/>
            <person name="Kumar T.K.A."/>
            <person name="Kuo A."/>
            <person name="LaButti K."/>
            <person name="Larrondo L.F."/>
            <person name="Lindquist E."/>
            <person name="Ling A."/>
            <person name="Lombard V."/>
            <person name="Lucas S."/>
            <person name="Lundell T."/>
            <person name="Martin R."/>
            <person name="McLaughlin D.J."/>
            <person name="Morgenstern I."/>
            <person name="Morin E."/>
            <person name="Murat C."/>
            <person name="Nagy L.G."/>
            <person name="Nolan M."/>
            <person name="Ohm R.A."/>
            <person name="Patyshakuliyeva A."/>
            <person name="Rokas A."/>
            <person name="Ruiz-Duenas F.J."/>
            <person name="Sabat G."/>
            <person name="Salamov A."/>
            <person name="Samejima M."/>
            <person name="Schmutz J."/>
            <person name="Slot J.C."/>
            <person name="St John F."/>
            <person name="Stenlid J."/>
            <person name="Sun H."/>
            <person name="Sun S."/>
            <person name="Syed K."/>
            <person name="Tsang A."/>
            <person name="Wiebenga A."/>
            <person name="Young D."/>
            <person name="Pisabarro A."/>
            <person name="Eastwood D.C."/>
            <person name="Martin F."/>
            <person name="Cullen D."/>
            <person name="Grigoriev I.V."/>
            <person name="Hibbett D.S."/>
        </authorList>
    </citation>
    <scope>NUCLEOTIDE SEQUENCE [LARGE SCALE GENOMIC DNA]</scope>
    <source>
        <strain evidence="8">RWD-64-598 SS2</strain>
    </source>
</reference>